<dbReference type="Proteomes" id="UP001597112">
    <property type="component" value="Unassembled WGS sequence"/>
</dbReference>
<dbReference type="Gene3D" id="2.40.420.20">
    <property type="match status" value="1"/>
</dbReference>
<dbReference type="InterPro" id="IPR006143">
    <property type="entry name" value="RND_pump_MFP"/>
</dbReference>
<dbReference type="Pfam" id="PF25954">
    <property type="entry name" value="Beta-barrel_RND_2"/>
    <property type="match status" value="1"/>
</dbReference>
<comment type="subcellular location">
    <subcellularLocation>
        <location evidence="1">Cell envelope</location>
    </subcellularLocation>
</comment>
<comment type="similarity">
    <text evidence="2">Belongs to the membrane fusion protein (MFP) (TC 8.A.1) family.</text>
</comment>
<dbReference type="Gene3D" id="2.40.50.100">
    <property type="match status" value="1"/>
</dbReference>
<proteinExistence type="inferred from homology"/>
<evidence type="ECO:0000259" key="5">
    <source>
        <dbReference type="Pfam" id="PF25917"/>
    </source>
</evidence>
<dbReference type="InterPro" id="IPR058624">
    <property type="entry name" value="MdtA-like_HH"/>
</dbReference>
<name>A0ABW3K8T5_9BACT</name>
<dbReference type="PANTHER" id="PTHR30469:SF36">
    <property type="entry name" value="BLL3903 PROTEIN"/>
    <property type="match status" value="1"/>
</dbReference>
<evidence type="ECO:0000256" key="3">
    <source>
        <dbReference type="ARBA" id="ARBA00022448"/>
    </source>
</evidence>
<organism evidence="8 9">
    <name type="scientific">Ohtaekwangia kribbensis</name>
    <dbReference type="NCBI Taxonomy" id="688913"/>
    <lineage>
        <taxon>Bacteria</taxon>
        <taxon>Pseudomonadati</taxon>
        <taxon>Bacteroidota</taxon>
        <taxon>Cytophagia</taxon>
        <taxon>Cytophagales</taxon>
        <taxon>Fulvivirgaceae</taxon>
        <taxon>Ohtaekwangia</taxon>
    </lineage>
</organism>
<dbReference type="PANTHER" id="PTHR30469">
    <property type="entry name" value="MULTIDRUG RESISTANCE PROTEIN MDTA"/>
    <property type="match status" value="1"/>
</dbReference>
<feature type="domain" description="Multidrug resistance protein MdtA-like C-terminal permuted SH3" evidence="7">
    <location>
        <begin position="275"/>
        <end position="333"/>
    </location>
</feature>
<dbReference type="Gene3D" id="2.40.30.170">
    <property type="match status" value="1"/>
</dbReference>
<dbReference type="EMBL" id="JBHTKA010000008">
    <property type="protein sequence ID" value="MFD1002483.1"/>
    <property type="molecule type" value="Genomic_DNA"/>
</dbReference>
<dbReference type="InterPro" id="IPR058625">
    <property type="entry name" value="MdtA-like_BSH"/>
</dbReference>
<evidence type="ECO:0000313" key="9">
    <source>
        <dbReference type="Proteomes" id="UP001597112"/>
    </source>
</evidence>
<dbReference type="InterPro" id="IPR058627">
    <property type="entry name" value="MdtA-like_C"/>
</dbReference>
<gene>
    <name evidence="8" type="ORF">ACFQ21_24375</name>
</gene>
<comment type="caution">
    <text evidence="8">The sequence shown here is derived from an EMBL/GenBank/DDBJ whole genome shotgun (WGS) entry which is preliminary data.</text>
</comment>
<feature type="domain" description="Multidrug resistance protein MdtA-like barrel-sandwich hybrid" evidence="5">
    <location>
        <begin position="66"/>
        <end position="183"/>
    </location>
</feature>
<protein>
    <submittedName>
        <fullName evidence="8">Efflux RND transporter periplasmic adaptor subunit</fullName>
    </submittedName>
</protein>
<dbReference type="NCBIfam" id="TIGR01730">
    <property type="entry name" value="RND_mfp"/>
    <property type="match status" value="1"/>
</dbReference>
<evidence type="ECO:0000256" key="2">
    <source>
        <dbReference type="ARBA" id="ARBA00009477"/>
    </source>
</evidence>
<sequence>MSRFSILLFAFALLLGASCKSKKENPAAAGRPRMQGPVTADAFRVARSSISENIEVPGSLLPFEETQLRAEVGGRIVSLNINEGALVQKGTLLVKLFDKDLQAQLKKLQVQLQIKVKTEERNRELVKINGISQQDYDLAALDVENLKADIESTEIAISKTEIRAPYTGRVGLRNISLGAYISPTDIITTIRQVDRLKLEFSVPEKYAKELQKGYKVSFKVDGGSQSHKATILATESSVDQNTRTLKIRAIVNEKHSELVPGIFAKVNLQLGQDNQALLVPTQAVIPTARDKQVILVRNDSVIFTSVQTGIRDSAYIQILTGLKPGDTVITSGLMAIRPTSKVKITKVNTL</sequence>
<keyword evidence="3" id="KW-0813">Transport</keyword>
<dbReference type="RefSeq" id="WP_377583635.1">
    <property type="nucleotide sequence ID" value="NZ_JBHTKA010000008.1"/>
</dbReference>
<dbReference type="Pfam" id="PF25876">
    <property type="entry name" value="HH_MFP_RND"/>
    <property type="match status" value="1"/>
</dbReference>
<reference evidence="9" key="1">
    <citation type="journal article" date="2019" name="Int. J. Syst. Evol. Microbiol.">
        <title>The Global Catalogue of Microorganisms (GCM) 10K type strain sequencing project: providing services to taxonomists for standard genome sequencing and annotation.</title>
        <authorList>
            <consortium name="The Broad Institute Genomics Platform"/>
            <consortium name="The Broad Institute Genome Sequencing Center for Infectious Disease"/>
            <person name="Wu L."/>
            <person name="Ma J."/>
        </authorList>
    </citation>
    <scope>NUCLEOTIDE SEQUENCE [LARGE SCALE GENOMIC DNA]</scope>
    <source>
        <strain evidence="9">CCUG 58938</strain>
    </source>
</reference>
<evidence type="ECO:0000259" key="7">
    <source>
        <dbReference type="Pfam" id="PF25967"/>
    </source>
</evidence>
<feature type="domain" description="Multidrug resistance protein MdtA-like alpha-helical hairpin" evidence="4">
    <location>
        <begin position="100"/>
        <end position="166"/>
    </location>
</feature>
<evidence type="ECO:0000259" key="4">
    <source>
        <dbReference type="Pfam" id="PF25876"/>
    </source>
</evidence>
<feature type="domain" description="CusB-like beta-barrel" evidence="6">
    <location>
        <begin position="198"/>
        <end position="269"/>
    </location>
</feature>
<dbReference type="InterPro" id="IPR058792">
    <property type="entry name" value="Beta-barrel_RND_2"/>
</dbReference>
<evidence type="ECO:0000313" key="8">
    <source>
        <dbReference type="EMBL" id="MFD1002483.1"/>
    </source>
</evidence>
<evidence type="ECO:0000256" key="1">
    <source>
        <dbReference type="ARBA" id="ARBA00004196"/>
    </source>
</evidence>
<dbReference type="Pfam" id="PF25917">
    <property type="entry name" value="BSH_RND"/>
    <property type="match status" value="1"/>
</dbReference>
<dbReference type="Pfam" id="PF25967">
    <property type="entry name" value="RND-MFP_C"/>
    <property type="match status" value="1"/>
</dbReference>
<dbReference type="Gene3D" id="1.10.287.470">
    <property type="entry name" value="Helix hairpin bin"/>
    <property type="match status" value="1"/>
</dbReference>
<accession>A0ABW3K8T5</accession>
<dbReference type="PROSITE" id="PS51257">
    <property type="entry name" value="PROKAR_LIPOPROTEIN"/>
    <property type="match status" value="1"/>
</dbReference>
<evidence type="ECO:0000259" key="6">
    <source>
        <dbReference type="Pfam" id="PF25954"/>
    </source>
</evidence>
<dbReference type="SUPFAM" id="SSF111369">
    <property type="entry name" value="HlyD-like secretion proteins"/>
    <property type="match status" value="1"/>
</dbReference>
<keyword evidence="9" id="KW-1185">Reference proteome</keyword>